<evidence type="ECO:0000313" key="1">
    <source>
        <dbReference type="EMBL" id="MBX59908.1"/>
    </source>
</evidence>
<reference evidence="1" key="1">
    <citation type="submission" date="2018-02" db="EMBL/GenBank/DDBJ databases">
        <title>Rhizophora mucronata_Transcriptome.</title>
        <authorList>
            <person name="Meera S.P."/>
            <person name="Sreeshan A."/>
            <person name="Augustine A."/>
        </authorList>
    </citation>
    <scope>NUCLEOTIDE SEQUENCE</scope>
    <source>
        <tissue evidence="1">Leaf</tissue>
    </source>
</reference>
<name>A0A2P2PYV9_RHIMU</name>
<organism evidence="1">
    <name type="scientific">Rhizophora mucronata</name>
    <name type="common">Asiatic mangrove</name>
    <dbReference type="NCBI Taxonomy" id="61149"/>
    <lineage>
        <taxon>Eukaryota</taxon>
        <taxon>Viridiplantae</taxon>
        <taxon>Streptophyta</taxon>
        <taxon>Embryophyta</taxon>
        <taxon>Tracheophyta</taxon>
        <taxon>Spermatophyta</taxon>
        <taxon>Magnoliopsida</taxon>
        <taxon>eudicotyledons</taxon>
        <taxon>Gunneridae</taxon>
        <taxon>Pentapetalae</taxon>
        <taxon>rosids</taxon>
        <taxon>fabids</taxon>
        <taxon>Malpighiales</taxon>
        <taxon>Rhizophoraceae</taxon>
        <taxon>Rhizophora</taxon>
    </lineage>
</organism>
<accession>A0A2P2PYV9</accession>
<sequence>MLTNRVLQFMLLASQLTIL</sequence>
<dbReference type="EMBL" id="GGEC01079424">
    <property type="protein sequence ID" value="MBX59908.1"/>
    <property type="molecule type" value="Transcribed_RNA"/>
</dbReference>
<proteinExistence type="predicted"/>
<dbReference type="AlphaFoldDB" id="A0A2P2PYV9"/>
<protein>
    <submittedName>
        <fullName evidence="1">Uncharacterized protein</fullName>
    </submittedName>
</protein>